<dbReference type="RefSeq" id="WP_215583788.1">
    <property type="nucleotide sequence ID" value="NZ_CP073754.1"/>
</dbReference>
<evidence type="ECO:0000313" key="4">
    <source>
        <dbReference type="EMBL" id="QWF71928.1"/>
    </source>
</evidence>
<dbReference type="InterPro" id="IPR017996">
    <property type="entry name" value="MRJP/yellow-related"/>
</dbReference>
<name>A0A975RB17_9GAMM</name>
<proteinExistence type="predicted"/>
<gene>
    <name evidence="4" type="ORF">KEF85_05580</name>
</gene>
<dbReference type="SUPFAM" id="SSF101898">
    <property type="entry name" value="NHL repeat"/>
    <property type="match status" value="1"/>
</dbReference>
<dbReference type="Gene3D" id="2.120.10.30">
    <property type="entry name" value="TolB, C-terminal domain"/>
    <property type="match status" value="1"/>
</dbReference>
<dbReference type="Proteomes" id="UP000676649">
    <property type="component" value="Chromosome"/>
</dbReference>
<dbReference type="Pfam" id="PF03022">
    <property type="entry name" value="MRJP"/>
    <property type="match status" value="1"/>
</dbReference>
<evidence type="ECO:0000256" key="3">
    <source>
        <dbReference type="SAM" id="SignalP"/>
    </source>
</evidence>
<evidence type="ECO:0000256" key="2">
    <source>
        <dbReference type="ARBA" id="ARBA00022525"/>
    </source>
</evidence>
<evidence type="ECO:0000313" key="5">
    <source>
        <dbReference type="Proteomes" id="UP000676649"/>
    </source>
</evidence>
<protein>
    <recommendedName>
        <fullName evidence="6">Major royal jelly protein</fullName>
    </recommendedName>
</protein>
<dbReference type="AlphaFoldDB" id="A0A975RB17"/>
<evidence type="ECO:0000256" key="1">
    <source>
        <dbReference type="ARBA" id="ARBA00004613"/>
    </source>
</evidence>
<sequence>MKIFRVLALLFCGILNLHAEINPGYSVVARVSQGPGNITVTRSGRTIISLHQFYQPAYSVAELLDNGVLKPFPNQEWNDRTTTNKDLKLDSVLGIRSANGVIWLLDNGMRSGITPKLVGWNCKKDVLQQVIYLPPSVIPKDAFINDFVVDLRHNRIYISDPAGGVNAAIIVVNLDTGAARRVLQGHSSVVPEALDLVINQRPVQIKTTGGEMLRPRIGVNPITADLQNEWVYYGAMHGLKLYRVKAADLANEYIDDQALAQRVETYSAKPISDGISIDQDSNIYLGELAENAVGVIKSADRQYQRLAQGPELAWVDSLSFGPEGKLYAVVNKLHQSGFLNGGDAVSKPPYLIIQIPALAGGMAGR</sequence>
<dbReference type="PANTHER" id="PTHR10009">
    <property type="entry name" value="PROTEIN YELLOW-RELATED"/>
    <property type="match status" value="1"/>
</dbReference>
<keyword evidence="3" id="KW-0732">Signal</keyword>
<comment type="subcellular location">
    <subcellularLocation>
        <location evidence="1">Secreted</location>
    </subcellularLocation>
</comment>
<organism evidence="4 5">
    <name type="scientific">Methylomonas paludis</name>
    <dbReference type="NCBI Taxonomy" id="1173101"/>
    <lineage>
        <taxon>Bacteria</taxon>
        <taxon>Pseudomonadati</taxon>
        <taxon>Pseudomonadota</taxon>
        <taxon>Gammaproteobacteria</taxon>
        <taxon>Methylococcales</taxon>
        <taxon>Methylococcaceae</taxon>
        <taxon>Methylomonas</taxon>
    </lineage>
</organism>
<reference evidence="4" key="1">
    <citation type="submission" date="2021-04" db="EMBL/GenBank/DDBJ databases">
        <title>Draft genome sequence data of methanotrophic Methylovulum sp. strain S1L and Methylomonas sp. strain S2AM isolated from boreal lake water columns.</title>
        <authorList>
            <person name="Rissanen A.J."/>
            <person name="Mangayil R."/>
            <person name="Svenning M.M."/>
            <person name="Khanongnuch R."/>
        </authorList>
    </citation>
    <scope>NUCLEOTIDE SEQUENCE</scope>
    <source>
        <strain evidence="4">S2AM</strain>
    </source>
</reference>
<keyword evidence="2" id="KW-0964">Secreted</keyword>
<feature type="signal peptide" evidence="3">
    <location>
        <begin position="1"/>
        <end position="19"/>
    </location>
</feature>
<dbReference type="KEGG" id="mpad:KEF85_05580"/>
<feature type="chain" id="PRO_5037524610" description="Major royal jelly protein" evidence="3">
    <location>
        <begin position="20"/>
        <end position="365"/>
    </location>
</feature>
<evidence type="ECO:0008006" key="6">
    <source>
        <dbReference type="Google" id="ProtNLM"/>
    </source>
</evidence>
<dbReference type="PANTHER" id="PTHR10009:SF18">
    <property type="entry name" value="PROTEIN YELLOW-LIKE PROTEIN"/>
    <property type="match status" value="1"/>
</dbReference>
<keyword evidence="5" id="KW-1185">Reference proteome</keyword>
<dbReference type="GO" id="GO:0005576">
    <property type="term" value="C:extracellular region"/>
    <property type="evidence" value="ECO:0007669"/>
    <property type="project" value="UniProtKB-SubCell"/>
</dbReference>
<accession>A0A975RB17</accession>
<dbReference type="InterPro" id="IPR011042">
    <property type="entry name" value="6-blade_b-propeller_TolB-like"/>
</dbReference>
<dbReference type="EMBL" id="CP073754">
    <property type="protein sequence ID" value="QWF71928.1"/>
    <property type="molecule type" value="Genomic_DNA"/>
</dbReference>